<keyword evidence="1" id="KW-1133">Transmembrane helix</keyword>
<dbReference type="InParanoid" id="A0A0D0DNP9"/>
<reference evidence="2 3" key="1">
    <citation type="submission" date="2014-04" db="EMBL/GenBank/DDBJ databases">
        <authorList>
            <consortium name="DOE Joint Genome Institute"/>
            <person name="Kuo A."/>
            <person name="Kohler A."/>
            <person name="Jargeat P."/>
            <person name="Nagy L.G."/>
            <person name="Floudas D."/>
            <person name="Copeland A."/>
            <person name="Barry K.W."/>
            <person name="Cichocki N."/>
            <person name="Veneault-Fourrey C."/>
            <person name="LaButti K."/>
            <person name="Lindquist E.A."/>
            <person name="Lipzen A."/>
            <person name="Lundell T."/>
            <person name="Morin E."/>
            <person name="Murat C."/>
            <person name="Sun H."/>
            <person name="Tunlid A."/>
            <person name="Henrissat B."/>
            <person name="Grigoriev I.V."/>
            <person name="Hibbett D.S."/>
            <person name="Martin F."/>
            <person name="Nordberg H.P."/>
            <person name="Cantor M.N."/>
            <person name="Hua S.X."/>
        </authorList>
    </citation>
    <scope>NUCLEOTIDE SEQUENCE [LARGE SCALE GENOMIC DNA]</scope>
    <source>
        <strain evidence="2 3">Ve08.2h10</strain>
    </source>
</reference>
<organism evidence="2 3">
    <name type="scientific">Paxillus rubicundulus Ve08.2h10</name>
    <dbReference type="NCBI Taxonomy" id="930991"/>
    <lineage>
        <taxon>Eukaryota</taxon>
        <taxon>Fungi</taxon>
        <taxon>Dikarya</taxon>
        <taxon>Basidiomycota</taxon>
        <taxon>Agaricomycotina</taxon>
        <taxon>Agaricomycetes</taxon>
        <taxon>Agaricomycetidae</taxon>
        <taxon>Boletales</taxon>
        <taxon>Paxilineae</taxon>
        <taxon>Paxillaceae</taxon>
        <taxon>Paxillus</taxon>
    </lineage>
</organism>
<keyword evidence="1" id="KW-0812">Transmembrane</keyword>
<evidence type="ECO:0000313" key="3">
    <source>
        <dbReference type="Proteomes" id="UP000054538"/>
    </source>
</evidence>
<dbReference type="HOGENOM" id="CLU_196407_0_0_1"/>
<keyword evidence="3" id="KW-1185">Reference proteome</keyword>
<gene>
    <name evidence="2" type="ORF">PAXRUDRAFT_828937</name>
</gene>
<sequence length="64" mass="7130">MEAGGYATLDKTETLRDYICLMTKMCQNDLPLVHTDQWCQLMCVIVCVVAVLAAMGQGLAEEKY</sequence>
<dbReference type="AlphaFoldDB" id="A0A0D0DNP9"/>
<keyword evidence="1" id="KW-0472">Membrane</keyword>
<protein>
    <submittedName>
        <fullName evidence="2">Unplaced genomic scaffold scaffold_359, whole genome shotgun sequence</fullName>
    </submittedName>
</protein>
<dbReference type="Proteomes" id="UP000054538">
    <property type="component" value="Unassembled WGS sequence"/>
</dbReference>
<evidence type="ECO:0000313" key="2">
    <source>
        <dbReference type="EMBL" id="KIK93493.1"/>
    </source>
</evidence>
<evidence type="ECO:0000256" key="1">
    <source>
        <dbReference type="SAM" id="Phobius"/>
    </source>
</evidence>
<name>A0A0D0DNP9_9AGAM</name>
<accession>A0A0D0DNP9</accession>
<feature type="transmembrane region" description="Helical" evidence="1">
    <location>
        <begin position="38"/>
        <end position="60"/>
    </location>
</feature>
<dbReference type="EMBL" id="KN825181">
    <property type="protein sequence ID" value="KIK93493.1"/>
    <property type="molecule type" value="Genomic_DNA"/>
</dbReference>
<proteinExistence type="predicted"/>
<reference evidence="3" key="2">
    <citation type="submission" date="2015-01" db="EMBL/GenBank/DDBJ databases">
        <title>Evolutionary Origins and Diversification of the Mycorrhizal Mutualists.</title>
        <authorList>
            <consortium name="DOE Joint Genome Institute"/>
            <consortium name="Mycorrhizal Genomics Consortium"/>
            <person name="Kohler A."/>
            <person name="Kuo A."/>
            <person name="Nagy L.G."/>
            <person name="Floudas D."/>
            <person name="Copeland A."/>
            <person name="Barry K.W."/>
            <person name="Cichocki N."/>
            <person name="Veneault-Fourrey C."/>
            <person name="LaButti K."/>
            <person name="Lindquist E.A."/>
            <person name="Lipzen A."/>
            <person name="Lundell T."/>
            <person name="Morin E."/>
            <person name="Murat C."/>
            <person name="Riley R."/>
            <person name="Ohm R."/>
            <person name="Sun H."/>
            <person name="Tunlid A."/>
            <person name="Henrissat B."/>
            <person name="Grigoriev I.V."/>
            <person name="Hibbett D.S."/>
            <person name="Martin F."/>
        </authorList>
    </citation>
    <scope>NUCLEOTIDE SEQUENCE [LARGE SCALE GENOMIC DNA]</scope>
    <source>
        <strain evidence="3">Ve08.2h10</strain>
    </source>
</reference>